<dbReference type="PROSITE" id="PS51118">
    <property type="entry name" value="HTH_HXLR"/>
    <property type="match status" value="1"/>
</dbReference>
<evidence type="ECO:0000256" key="3">
    <source>
        <dbReference type="ARBA" id="ARBA00023163"/>
    </source>
</evidence>
<dbReference type="RefSeq" id="WP_166153325.1">
    <property type="nucleotide sequence ID" value="NZ_JAAOIW010000010.1"/>
</dbReference>
<organism evidence="5 6">
    <name type="scientific">Paenibacillus agricola</name>
    <dbReference type="NCBI Taxonomy" id="2716264"/>
    <lineage>
        <taxon>Bacteria</taxon>
        <taxon>Bacillati</taxon>
        <taxon>Bacillota</taxon>
        <taxon>Bacilli</taxon>
        <taxon>Bacillales</taxon>
        <taxon>Paenibacillaceae</taxon>
        <taxon>Paenibacillus</taxon>
    </lineage>
</organism>
<keyword evidence="6" id="KW-1185">Reference proteome</keyword>
<gene>
    <name evidence="5" type="ORF">G9U52_24735</name>
</gene>
<dbReference type="Gene3D" id="1.10.10.10">
    <property type="entry name" value="Winged helix-like DNA-binding domain superfamily/Winged helix DNA-binding domain"/>
    <property type="match status" value="1"/>
</dbReference>
<proteinExistence type="predicted"/>
<dbReference type="Proteomes" id="UP001165962">
    <property type="component" value="Unassembled WGS sequence"/>
</dbReference>
<comment type="caution">
    <text evidence="5">The sequence shown here is derived from an EMBL/GenBank/DDBJ whole genome shotgun (WGS) entry which is preliminary data.</text>
</comment>
<evidence type="ECO:0000259" key="4">
    <source>
        <dbReference type="PROSITE" id="PS51118"/>
    </source>
</evidence>
<evidence type="ECO:0000256" key="1">
    <source>
        <dbReference type="ARBA" id="ARBA00023015"/>
    </source>
</evidence>
<evidence type="ECO:0000256" key="2">
    <source>
        <dbReference type="ARBA" id="ARBA00023125"/>
    </source>
</evidence>
<sequence length="119" mass="13669">MEAKHTLCLVNPALEVIAGKWKTTILLILLFEGTKRFSELNNAIPLITKKMLTSQLRELEDQDIILREVYPVVPPKVEYSLTEYGRTLEPILHLMHDWGSAHVSHMANKPNGRDFVEMM</sequence>
<reference evidence="5" key="1">
    <citation type="submission" date="2020-03" db="EMBL/GenBank/DDBJ databases">
        <title>Draft sequencing of Paenibacilllus sp. S3N08.</title>
        <authorList>
            <person name="Kim D.-U."/>
        </authorList>
    </citation>
    <scope>NUCLEOTIDE SEQUENCE</scope>
    <source>
        <strain evidence="5">S3N08</strain>
    </source>
</reference>
<evidence type="ECO:0000313" key="6">
    <source>
        <dbReference type="Proteomes" id="UP001165962"/>
    </source>
</evidence>
<keyword evidence="1" id="KW-0805">Transcription regulation</keyword>
<dbReference type="InterPro" id="IPR036390">
    <property type="entry name" value="WH_DNA-bd_sf"/>
</dbReference>
<dbReference type="InterPro" id="IPR036388">
    <property type="entry name" value="WH-like_DNA-bd_sf"/>
</dbReference>
<dbReference type="Pfam" id="PF01638">
    <property type="entry name" value="HxlR"/>
    <property type="match status" value="1"/>
</dbReference>
<keyword evidence="2" id="KW-0238">DNA-binding</keyword>
<evidence type="ECO:0000313" key="5">
    <source>
        <dbReference type="EMBL" id="NHN33027.1"/>
    </source>
</evidence>
<keyword evidence="3" id="KW-0804">Transcription</keyword>
<dbReference type="EMBL" id="JAAOIW010000010">
    <property type="protein sequence ID" value="NHN33027.1"/>
    <property type="molecule type" value="Genomic_DNA"/>
</dbReference>
<protein>
    <submittedName>
        <fullName evidence="5">Helix-turn-helix transcriptional regulator</fullName>
    </submittedName>
</protein>
<dbReference type="SUPFAM" id="SSF46785">
    <property type="entry name" value="Winged helix' DNA-binding domain"/>
    <property type="match status" value="1"/>
</dbReference>
<dbReference type="PANTHER" id="PTHR33204:SF29">
    <property type="entry name" value="TRANSCRIPTIONAL REGULATOR"/>
    <property type="match status" value="1"/>
</dbReference>
<dbReference type="PANTHER" id="PTHR33204">
    <property type="entry name" value="TRANSCRIPTIONAL REGULATOR, MARR FAMILY"/>
    <property type="match status" value="1"/>
</dbReference>
<accession>A0ABX0JDT4</accession>
<name>A0ABX0JDT4_9BACL</name>
<dbReference type="InterPro" id="IPR002577">
    <property type="entry name" value="HTH_HxlR"/>
</dbReference>
<feature type="domain" description="HTH hxlR-type" evidence="4">
    <location>
        <begin position="8"/>
        <end position="107"/>
    </location>
</feature>